<dbReference type="RefSeq" id="XP_025551523.1">
    <property type="nucleotide sequence ID" value="XM_025696333.1"/>
</dbReference>
<name>A0A395HXZ7_ASPHC</name>
<dbReference type="VEuPathDB" id="FungiDB:BO97DRAFT_414171"/>
<sequence length="121" mass="13716">MLGAPGAQGAFLIIDGLDVLEESHISQIRDTLIAISQSPQVWRLKTALFYRGILARGVDLSTQWEGTIQLPLSIDRLEGDIETLVNYEVDRRQLYRKITDSAEMLKWIKTELVLRGGQMFL</sequence>
<evidence type="ECO:0000313" key="1">
    <source>
        <dbReference type="EMBL" id="RAL12369.1"/>
    </source>
</evidence>
<reference evidence="1 2" key="1">
    <citation type="submission" date="2018-02" db="EMBL/GenBank/DDBJ databases">
        <title>The genomes of Aspergillus section Nigri reveals drivers in fungal speciation.</title>
        <authorList>
            <consortium name="DOE Joint Genome Institute"/>
            <person name="Vesth T.C."/>
            <person name="Nybo J."/>
            <person name="Theobald S."/>
            <person name="Brandl J."/>
            <person name="Frisvad J.C."/>
            <person name="Nielsen K.F."/>
            <person name="Lyhne E.K."/>
            <person name="Kogle M.E."/>
            <person name="Kuo A."/>
            <person name="Riley R."/>
            <person name="Clum A."/>
            <person name="Nolan M."/>
            <person name="Lipzen A."/>
            <person name="Salamov A."/>
            <person name="Henrissat B."/>
            <person name="Wiebenga A."/>
            <person name="De vries R.P."/>
            <person name="Grigoriev I.V."/>
            <person name="Mortensen U.H."/>
            <person name="Andersen M.R."/>
            <person name="Baker S.E."/>
        </authorList>
    </citation>
    <scope>NUCLEOTIDE SEQUENCE [LARGE SCALE GENOMIC DNA]</scope>
    <source>
        <strain evidence="1 2">CBS 101889</strain>
    </source>
</reference>
<gene>
    <name evidence="1" type="ORF">BO97DRAFT_414171</name>
</gene>
<accession>A0A395HXZ7</accession>
<proteinExistence type="predicted"/>
<dbReference type="Proteomes" id="UP000248961">
    <property type="component" value="Unassembled WGS sequence"/>
</dbReference>
<keyword evidence="2" id="KW-1185">Reference proteome</keyword>
<dbReference type="AlphaFoldDB" id="A0A395HXZ7"/>
<evidence type="ECO:0000313" key="2">
    <source>
        <dbReference type="Proteomes" id="UP000248961"/>
    </source>
</evidence>
<protein>
    <submittedName>
        <fullName evidence="1">Uncharacterized protein</fullName>
    </submittedName>
</protein>
<dbReference type="GeneID" id="37200622"/>
<dbReference type="EMBL" id="KZ824283">
    <property type="protein sequence ID" value="RAL12369.1"/>
    <property type="molecule type" value="Genomic_DNA"/>
</dbReference>
<organism evidence="1 2">
    <name type="scientific">Aspergillus homomorphus (strain CBS 101889)</name>
    <dbReference type="NCBI Taxonomy" id="1450537"/>
    <lineage>
        <taxon>Eukaryota</taxon>
        <taxon>Fungi</taxon>
        <taxon>Dikarya</taxon>
        <taxon>Ascomycota</taxon>
        <taxon>Pezizomycotina</taxon>
        <taxon>Eurotiomycetes</taxon>
        <taxon>Eurotiomycetidae</taxon>
        <taxon>Eurotiales</taxon>
        <taxon>Aspergillaceae</taxon>
        <taxon>Aspergillus</taxon>
        <taxon>Aspergillus subgen. Circumdati</taxon>
    </lineage>
</organism>